<evidence type="ECO:0000313" key="10">
    <source>
        <dbReference type="Proteomes" id="UP001500886"/>
    </source>
</evidence>
<accession>A0ABP6G3M6</accession>
<evidence type="ECO:0000256" key="6">
    <source>
        <dbReference type="NCBIfam" id="TIGR01068"/>
    </source>
</evidence>
<keyword evidence="2" id="KW-0813">Transport</keyword>
<dbReference type="SUPFAM" id="SSF52833">
    <property type="entry name" value="Thioredoxin-like"/>
    <property type="match status" value="1"/>
</dbReference>
<keyword evidence="3" id="KW-0249">Electron transport</keyword>
<dbReference type="Pfam" id="PF00085">
    <property type="entry name" value="Thioredoxin"/>
    <property type="match status" value="1"/>
</dbReference>
<evidence type="ECO:0000256" key="1">
    <source>
        <dbReference type="ARBA" id="ARBA00008987"/>
    </source>
</evidence>
<dbReference type="InterPro" id="IPR017937">
    <property type="entry name" value="Thioredoxin_CS"/>
</dbReference>
<dbReference type="CDD" id="cd02947">
    <property type="entry name" value="TRX_family"/>
    <property type="match status" value="1"/>
</dbReference>
<organism evidence="9 10">
    <name type="scientific">Streptomyces luteosporeus</name>
    <dbReference type="NCBI Taxonomy" id="173856"/>
    <lineage>
        <taxon>Bacteria</taxon>
        <taxon>Bacillati</taxon>
        <taxon>Actinomycetota</taxon>
        <taxon>Actinomycetes</taxon>
        <taxon>Kitasatosporales</taxon>
        <taxon>Streptomycetaceae</taxon>
        <taxon>Streptomyces</taxon>
    </lineage>
</organism>
<evidence type="ECO:0000256" key="5">
    <source>
        <dbReference type="ARBA" id="ARBA00023284"/>
    </source>
</evidence>
<keyword evidence="4" id="KW-1015">Disulfide bond</keyword>
<dbReference type="PANTHER" id="PTHR45663">
    <property type="entry name" value="GEO12009P1"/>
    <property type="match status" value="1"/>
</dbReference>
<evidence type="ECO:0000256" key="4">
    <source>
        <dbReference type="ARBA" id="ARBA00023157"/>
    </source>
</evidence>
<evidence type="ECO:0000256" key="2">
    <source>
        <dbReference type="ARBA" id="ARBA00022448"/>
    </source>
</evidence>
<evidence type="ECO:0000313" key="9">
    <source>
        <dbReference type="EMBL" id="GAA2714123.1"/>
    </source>
</evidence>
<dbReference type="InterPro" id="IPR036249">
    <property type="entry name" value="Thioredoxin-like_sf"/>
</dbReference>
<keyword evidence="10" id="KW-1185">Reference proteome</keyword>
<dbReference type="Proteomes" id="UP001500886">
    <property type="component" value="Unassembled WGS sequence"/>
</dbReference>
<keyword evidence="5" id="KW-0676">Redox-active center</keyword>
<dbReference type="InterPro" id="IPR013766">
    <property type="entry name" value="Thioredoxin_domain"/>
</dbReference>
<dbReference type="NCBIfam" id="TIGR01068">
    <property type="entry name" value="thioredoxin"/>
    <property type="match status" value="1"/>
</dbReference>
<dbReference type="PANTHER" id="PTHR45663:SF11">
    <property type="entry name" value="GEO12009P1"/>
    <property type="match status" value="1"/>
</dbReference>
<feature type="domain" description="Thioredoxin" evidence="8">
    <location>
        <begin position="1"/>
        <end position="110"/>
    </location>
</feature>
<dbReference type="PROSITE" id="PS00194">
    <property type="entry name" value="THIOREDOXIN_1"/>
    <property type="match status" value="1"/>
</dbReference>
<dbReference type="PROSITE" id="PS51352">
    <property type="entry name" value="THIOREDOXIN_2"/>
    <property type="match status" value="1"/>
</dbReference>
<evidence type="ECO:0000256" key="3">
    <source>
        <dbReference type="ARBA" id="ARBA00022982"/>
    </source>
</evidence>
<proteinExistence type="inferred from homology"/>
<dbReference type="PRINTS" id="PR00421">
    <property type="entry name" value="THIOREDOXIN"/>
</dbReference>
<comment type="similarity">
    <text evidence="1 7">Belongs to the thioredoxin family.</text>
</comment>
<name>A0ABP6G3M6_9ACTN</name>
<evidence type="ECO:0000256" key="7">
    <source>
        <dbReference type="PIRNR" id="PIRNR000077"/>
    </source>
</evidence>
<protein>
    <recommendedName>
        <fullName evidence="6 7">Thioredoxin</fullName>
    </recommendedName>
</protein>
<comment type="caution">
    <text evidence="9">The sequence shown here is derived from an EMBL/GenBank/DDBJ whole genome shotgun (WGS) entry which is preliminary data.</text>
</comment>
<dbReference type="RefSeq" id="WP_344434647.1">
    <property type="nucleotide sequence ID" value="NZ_BAAASL010000007.1"/>
</dbReference>
<dbReference type="InterPro" id="IPR005746">
    <property type="entry name" value="Thioredoxin"/>
</dbReference>
<reference evidence="10" key="1">
    <citation type="journal article" date="2019" name="Int. J. Syst. Evol. Microbiol.">
        <title>The Global Catalogue of Microorganisms (GCM) 10K type strain sequencing project: providing services to taxonomists for standard genome sequencing and annotation.</title>
        <authorList>
            <consortium name="The Broad Institute Genomics Platform"/>
            <consortium name="The Broad Institute Genome Sequencing Center for Infectious Disease"/>
            <person name="Wu L."/>
            <person name="Ma J."/>
        </authorList>
    </citation>
    <scope>NUCLEOTIDE SEQUENCE [LARGE SCALE GENOMIC DNA]</scope>
    <source>
        <strain evidence="10">JCM 4542</strain>
    </source>
</reference>
<dbReference type="Gene3D" id="3.40.30.10">
    <property type="entry name" value="Glutaredoxin"/>
    <property type="match status" value="1"/>
</dbReference>
<sequence>MRPSPVDALTEEMFPSRVLQSDKPVLIQFWAPWCGPCRMVSPIVEQIAAENADKLDVVKVNVDDETALAIEHGVSSIPAFIVYEDGKRKEQWVGAAPKAVLMRTLAPYLG</sequence>
<evidence type="ECO:0000259" key="8">
    <source>
        <dbReference type="PROSITE" id="PS51352"/>
    </source>
</evidence>
<gene>
    <name evidence="9" type="primary">trxA_2</name>
    <name evidence="9" type="ORF">GCM10010315_20740</name>
</gene>
<dbReference type="EMBL" id="BAAASL010000007">
    <property type="protein sequence ID" value="GAA2714123.1"/>
    <property type="molecule type" value="Genomic_DNA"/>
</dbReference>
<dbReference type="PIRSF" id="PIRSF000077">
    <property type="entry name" value="Thioredoxin"/>
    <property type="match status" value="1"/>
</dbReference>